<comment type="caution">
    <text evidence="1">The sequence shown here is derived from an EMBL/GenBank/DDBJ whole genome shotgun (WGS) entry which is preliminary data.</text>
</comment>
<protein>
    <submittedName>
        <fullName evidence="1">SAG-related sequence</fullName>
    </submittedName>
</protein>
<dbReference type="GeneID" id="40308366"/>
<dbReference type="Gene3D" id="2.60.40.1320">
    <property type="entry name" value="SRS domain"/>
    <property type="match status" value="1"/>
</dbReference>
<accession>A0A2A9MME0</accession>
<keyword evidence="2" id="KW-1185">Reference proteome</keyword>
<dbReference type="InterPro" id="IPR036755">
    <property type="entry name" value="SRS_dom_sf"/>
</dbReference>
<dbReference type="Proteomes" id="UP000224006">
    <property type="component" value="Chromosome II"/>
</dbReference>
<dbReference type="AlphaFoldDB" id="A0A2A9MME0"/>
<dbReference type="KEGG" id="bbes:BESB_033850"/>
<evidence type="ECO:0000313" key="2">
    <source>
        <dbReference type="Proteomes" id="UP000224006"/>
    </source>
</evidence>
<reference evidence="1 2" key="1">
    <citation type="submission" date="2017-09" db="EMBL/GenBank/DDBJ databases">
        <title>Genome sequencing of Besnoitia besnoiti strain Bb-Ger1.</title>
        <authorList>
            <person name="Schares G."/>
            <person name="Venepally P."/>
            <person name="Lorenzi H.A."/>
        </authorList>
    </citation>
    <scope>NUCLEOTIDE SEQUENCE [LARGE SCALE GENOMIC DNA]</scope>
    <source>
        <strain evidence="1 2">Bb-Ger1</strain>
    </source>
</reference>
<gene>
    <name evidence="1" type="ORF">BESB_033850</name>
</gene>
<organism evidence="1 2">
    <name type="scientific">Besnoitia besnoiti</name>
    <name type="common">Apicomplexan protozoan</name>
    <dbReference type="NCBI Taxonomy" id="94643"/>
    <lineage>
        <taxon>Eukaryota</taxon>
        <taxon>Sar</taxon>
        <taxon>Alveolata</taxon>
        <taxon>Apicomplexa</taxon>
        <taxon>Conoidasida</taxon>
        <taxon>Coccidia</taxon>
        <taxon>Eucoccidiorida</taxon>
        <taxon>Eimeriorina</taxon>
        <taxon>Sarcocystidae</taxon>
        <taxon>Besnoitia</taxon>
    </lineage>
</organism>
<dbReference type="RefSeq" id="XP_029220936.1">
    <property type="nucleotide sequence ID" value="XM_029361971.1"/>
</dbReference>
<dbReference type="VEuPathDB" id="ToxoDB:BESB_033850"/>
<evidence type="ECO:0000313" key="1">
    <source>
        <dbReference type="EMBL" id="PFH36927.1"/>
    </source>
</evidence>
<sequence length="227" mass="24060">MGTGKRLREILYYSCTPKSADEQGSPGERAQVPPAAKKAACIVKIIVDAKEKEQSGTHQAGPSQDEHGAPVNATECNMETVTASASSESPLAFKCPTGKTLLPAQHERVFEGRDGECGTEVALASLVDAELQPPRETAEETDVYTLKINKDPEHDTFMCYKCVAARENRPLSGPSMRSGAPEQNECLLKISVKGTSGAASSGDSSLVNSVFLLVGLGGVSYCSLLLR</sequence>
<name>A0A2A9MME0_BESBE</name>
<dbReference type="EMBL" id="NWUJ01000002">
    <property type="protein sequence ID" value="PFH36927.1"/>
    <property type="molecule type" value="Genomic_DNA"/>
</dbReference>
<dbReference type="SUPFAM" id="SSF74877">
    <property type="entry name" value="Major surface antigen p30, SAG1"/>
    <property type="match status" value="1"/>
</dbReference>
<dbReference type="OrthoDB" id="10638668at2759"/>
<proteinExistence type="predicted"/>